<name>A0A2Z6AW32_9BACT</name>
<reference evidence="2 3" key="1">
    <citation type="journal article" date="2018" name="Sci. Adv.">
        <title>Multi-heme cytochromes provide a pathway for survival in energy-limited environments.</title>
        <authorList>
            <person name="Deng X."/>
            <person name="Dohmae N."/>
            <person name="Nealson K.H."/>
            <person name="Hashimoto K."/>
            <person name="Okamoto A."/>
        </authorList>
    </citation>
    <scope>NUCLEOTIDE SEQUENCE [LARGE SCALE GENOMIC DNA]</scope>
    <source>
        <strain evidence="2 3">IS5</strain>
    </source>
</reference>
<dbReference type="Proteomes" id="UP000269883">
    <property type="component" value="Chromosome"/>
</dbReference>
<keyword evidence="3" id="KW-1185">Reference proteome</keyword>
<organism evidence="2 3">
    <name type="scientific">Desulfovibrio ferrophilus</name>
    <dbReference type="NCBI Taxonomy" id="241368"/>
    <lineage>
        <taxon>Bacteria</taxon>
        <taxon>Pseudomonadati</taxon>
        <taxon>Thermodesulfobacteriota</taxon>
        <taxon>Desulfovibrionia</taxon>
        <taxon>Desulfovibrionales</taxon>
        <taxon>Desulfovibrionaceae</taxon>
        <taxon>Desulfovibrio</taxon>
    </lineage>
</organism>
<accession>A0A2Z6AW32</accession>
<evidence type="ECO:0000256" key="1">
    <source>
        <dbReference type="SAM" id="MobiDB-lite"/>
    </source>
</evidence>
<proteinExistence type="predicted"/>
<gene>
    <name evidence="2" type="ORF">DFE_0712</name>
</gene>
<sequence length="77" mass="7823">MALDEPKDTDEVFEFDGDIKFVMEKELLEAAKPVKVDITYTGFSVDSNLQLGGGGCGSGSCGTDSSGGCGSAGSCCS</sequence>
<dbReference type="AlphaFoldDB" id="A0A2Z6AW32"/>
<evidence type="ECO:0000313" key="2">
    <source>
        <dbReference type="EMBL" id="BBD07438.1"/>
    </source>
</evidence>
<dbReference type="EMBL" id="AP017378">
    <property type="protein sequence ID" value="BBD07438.1"/>
    <property type="molecule type" value="Genomic_DNA"/>
</dbReference>
<feature type="region of interest" description="Disordered" evidence="1">
    <location>
        <begin position="55"/>
        <end position="77"/>
    </location>
</feature>
<evidence type="ECO:0000313" key="3">
    <source>
        <dbReference type="Proteomes" id="UP000269883"/>
    </source>
</evidence>
<feature type="compositionally biased region" description="Gly residues" evidence="1">
    <location>
        <begin position="55"/>
        <end position="71"/>
    </location>
</feature>
<protein>
    <submittedName>
        <fullName evidence="2">HesB/YadR/YfhF-family protein</fullName>
    </submittedName>
</protein>
<dbReference type="KEGG" id="dfl:DFE_0712"/>